<organism evidence="1 2">
    <name type="scientific">Rhodovulum adriaticum</name>
    <name type="common">Rhodopseudomonas adriatica</name>
    <dbReference type="NCBI Taxonomy" id="35804"/>
    <lineage>
        <taxon>Bacteria</taxon>
        <taxon>Pseudomonadati</taxon>
        <taxon>Pseudomonadota</taxon>
        <taxon>Alphaproteobacteria</taxon>
        <taxon>Rhodobacterales</taxon>
        <taxon>Paracoccaceae</taxon>
        <taxon>Rhodovulum</taxon>
    </lineage>
</organism>
<protein>
    <recommendedName>
        <fullName evidence="3">5'-nucleotidase-like protein</fullName>
    </recommendedName>
</protein>
<dbReference type="GO" id="GO:0016787">
    <property type="term" value="F:hydrolase activity"/>
    <property type="evidence" value="ECO:0007669"/>
    <property type="project" value="InterPro"/>
</dbReference>
<dbReference type="RefSeq" id="WP_369075513.1">
    <property type="nucleotide sequence ID" value="NZ_NRRP01000005.1"/>
</dbReference>
<reference evidence="1 2" key="1">
    <citation type="submission" date="2019-03" db="EMBL/GenBank/DDBJ databases">
        <title>Genomic Encyclopedia of Type Strains, Phase IV (KMG-IV): sequencing the most valuable type-strain genomes for metagenomic binning, comparative biology and taxonomic classification.</title>
        <authorList>
            <person name="Goeker M."/>
        </authorList>
    </citation>
    <scope>NUCLEOTIDE SEQUENCE [LARGE SCALE GENOMIC DNA]</scope>
    <source>
        <strain evidence="1 2">DSM 2781</strain>
    </source>
</reference>
<proteinExistence type="predicted"/>
<comment type="caution">
    <text evidence="1">The sequence shown here is derived from an EMBL/GenBank/DDBJ whole genome shotgun (WGS) entry which is preliminary data.</text>
</comment>
<keyword evidence="2" id="KW-1185">Reference proteome</keyword>
<evidence type="ECO:0008006" key="3">
    <source>
        <dbReference type="Google" id="ProtNLM"/>
    </source>
</evidence>
<evidence type="ECO:0000313" key="1">
    <source>
        <dbReference type="EMBL" id="TCP27470.1"/>
    </source>
</evidence>
<dbReference type="AlphaFoldDB" id="A0A4R2NYZ5"/>
<dbReference type="Proteomes" id="UP000295733">
    <property type="component" value="Unassembled WGS sequence"/>
</dbReference>
<evidence type="ECO:0000313" key="2">
    <source>
        <dbReference type="Proteomes" id="UP000295733"/>
    </source>
</evidence>
<dbReference type="GO" id="GO:0009166">
    <property type="term" value="P:nucleotide catabolic process"/>
    <property type="evidence" value="ECO:0007669"/>
    <property type="project" value="InterPro"/>
</dbReference>
<dbReference type="InterPro" id="IPR036907">
    <property type="entry name" value="5'-Nucleotdase_C_sf"/>
</dbReference>
<gene>
    <name evidence="1" type="ORF">EV656_101378</name>
</gene>
<dbReference type="SUPFAM" id="SSF55816">
    <property type="entry name" value="5'-nucleotidase (syn. UDP-sugar hydrolase), C-terminal domain"/>
    <property type="match status" value="1"/>
</dbReference>
<dbReference type="Gene3D" id="3.90.780.10">
    <property type="entry name" value="5'-Nucleotidase, C-terminal domain"/>
    <property type="match status" value="1"/>
</dbReference>
<accession>A0A4R2NYZ5</accession>
<dbReference type="EMBL" id="SLXL01000001">
    <property type="protein sequence ID" value="TCP27470.1"/>
    <property type="molecule type" value="Genomic_DNA"/>
</dbReference>
<sequence>MADDRPFVIATNSYRAGGGGQYPGTGPDSVIHAGTEASRDILLRHIADQGTVHPGAVSPWQFAPMPGTSVLFDTGPGALHHLPGVTGLAIEPAGKAPGGFLRFRIHL</sequence>
<name>A0A4R2NYZ5_RHOAD</name>